<dbReference type="Proteomes" id="UP001596527">
    <property type="component" value="Unassembled WGS sequence"/>
</dbReference>
<gene>
    <name evidence="1" type="ORF">ACFQWG_11815</name>
</gene>
<name>A0ABW2SNZ6_9ACTO</name>
<dbReference type="InterPro" id="IPR010982">
    <property type="entry name" value="Lambda_DNA-bd_dom_sf"/>
</dbReference>
<dbReference type="EMBL" id="JBHTEF010000001">
    <property type="protein sequence ID" value="MFC7581882.1"/>
    <property type="molecule type" value="Genomic_DNA"/>
</dbReference>
<dbReference type="RefSeq" id="WP_380975570.1">
    <property type="nucleotide sequence ID" value="NZ_JBHTEF010000001.1"/>
</dbReference>
<sequence length="129" mass="13632">MEEEHRYTAHAAPAAKGWQLRVEGIDGSAHARSLAAARAQVRGFLASLPGDRAIAASDGEIDLVLDLGGLDVEARASRRAARRAAEDLEAASRRTREIARALRARGLSVTDTAAVLGVSQARASQLLHS</sequence>
<accession>A0ABW2SNZ6</accession>
<organism evidence="1 2">
    <name type="scientific">Schaalia naturae</name>
    <dbReference type="NCBI Taxonomy" id="635203"/>
    <lineage>
        <taxon>Bacteria</taxon>
        <taxon>Bacillati</taxon>
        <taxon>Actinomycetota</taxon>
        <taxon>Actinomycetes</taxon>
        <taxon>Actinomycetales</taxon>
        <taxon>Actinomycetaceae</taxon>
        <taxon>Schaalia</taxon>
    </lineage>
</organism>
<protein>
    <submittedName>
        <fullName evidence="1">Antitoxin HicB</fullName>
    </submittedName>
</protein>
<comment type="caution">
    <text evidence="1">The sequence shown here is derived from an EMBL/GenBank/DDBJ whole genome shotgun (WGS) entry which is preliminary data.</text>
</comment>
<keyword evidence="2" id="KW-1185">Reference proteome</keyword>
<evidence type="ECO:0000313" key="2">
    <source>
        <dbReference type="Proteomes" id="UP001596527"/>
    </source>
</evidence>
<dbReference type="Gene3D" id="1.10.260.40">
    <property type="entry name" value="lambda repressor-like DNA-binding domains"/>
    <property type="match status" value="1"/>
</dbReference>
<proteinExistence type="predicted"/>
<reference evidence="2" key="1">
    <citation type="journal article" date="2019" name="Int. J. Syst. Evol. Microbiol.">
        <title>The Global Catalogue of Microorganisms (GCM) 10K type strain sequencing project: providing services to taxonomists for standard genome sequencing and annotation.</title>
        <authorList>
            <consortium name="The Broad Institute Genomics Platform"/>
            <consortium name="The Broad Institute Genome Sequencing Center for Infectious Disease"/>
            <person name="Wu L."/>
            <person name="Ma J."/>
        </authorList>
    </citation>
    <scope>NUCLEOTIDE SEQUENCE [LARGE SCALE GENOMIC DNA]</scope>
    <source>
        <strain evidence="2">CCUG 56698</strain>
    </source>
</reference>
<evidence type="ECO:0000313" key="1">
    <source>
        <dbReference type="EMBL" id="MFC7581882.1"/>
    </source>
</evidence>